<sequence>MAGSDASAPAPASCATMARVGLCNRLRSVALLRRCHKTRCRRHRSRLAPILLGFERPKDVKRLLKQSVDLATAAPCKVMVATQRRDTAETVDRALQEVEVMVQTEDKATLPEQAEDEESTISHILELVAQLEYHTHPVEGVDICPNFLLGCCFQGHQCQWHHTSLPYHWQLWHRGTHCWENIGADGQEILERVYSDPAKTQVQAVYRGLPFVIDLHSMSAWGSEVFKHVRRLSTSVSSDVCFHTTYKYYILLDSGWQEYSSSFSERIQEALQAGATEVHCSTLQYQYLLDLKAGYQQNLSTGTRRAIRCRPTFQSPVLLLPQLRTLSGSQFCTFSPSPLTGHSGLGPQYPETWKPVDSALDFSQEPMGPQERAYHLIYSLFHKTMPESKYVIDGISRVQNLFLWDKYKRKREHMSRRMTEQERIQNERHLFHGTSPCAIDAICKQNFDPRLSGKHATLYGQGSYFARKASYSHRYAPCSTGGHHYVFLSKVLVGKSTQGNNTLRRPPALAPQNVSSDLYDSCVDSLKDPQIYVIFDSDQCYPYFIIKYKEITGAVNLD</sequence>
<dbReference type="InterPro" id="IPR018123">
    <property type="entry name" value="WWE-dom_subgr"/>
</dbReference>
<dbReference type="PROSITE" id="PS50103">
    <property type="entry name" value="ZF_C3H1"/>
    <property type="match status" value="1"/>
</dbReference>
<dbReference type="UniPathway" id="UPA00143"/>
<dbReference type="GO" id="GO:0008270">
    <property type="term" value="F:zinc ion binding"/>
    <property type="evidence" value="ECO:0007669"/>
    <property type="project" value="UniProtKB-KW"/>
</dbReference>
<keyword evidence="3" id="KW-0539">Nucleus</keyword>
<accession>A0A6P8PIZ4</accession>
<feature type="domain" description="C3H1-type" evidence="6">
    <location>
        <begin position="139"/>
        <end position="165"/>
    </location>
</feature>
<dbReference type="InterPro" id="IPR000571">
    <property type="entry name" value="Znf_CCCH"/>
</dbReference>
<comment type="subcellular location">
    <subcellularLocation>
        <location evidence="1">Nucleus</location>
    </subcellularLocation>
</comment>
<dbReference type="GO" id="GO:0003950">
    <property type="term" value="F:NAD+ poly-ADP-ribosyltransferase activity"/>
    <property type="evidence" value="ECO:0007669"/>
    <property type="project" value="InterPro"/>
</dbReference>
<dbReference type="InterPro" id="IPR037197">
    <property type="entry name" value="WWE_dom_sf"/>
</dbReference>
<evidence type="ECO:0000256" key="1">
    <source>
        <dbReference type="ARBA" id="ARBA00004123"/>
    </source>
</evidence>
<dbReference type="Gene3D" id="3.30.720.50">
    <property type="match status" value="1"/>
</dbReference>
<evidence type="ECO:0000256" key="4">
    <source>
        <dbReference type="ARBA" id="ARBA00024347"/>
    </source>
</evidence>
<dbReference type="PANTHER" id="PTHR45740">
    <property type="entry name" value="POLY [ADP-RIBOSE] POLYMERASE"/>
    <property type="match status" value="1"/>
</dbReference>
<dbReference type="GO" id="GO:0016567">
    <property type="term" value="P:protein ubiquitination"/>
    <property type="evidence" value="ECO:0007669"/>
    <property type="project" value="UniProtKB-UniPathway"/>
</dbReference>
<dbReference type="PROSITE" id="PS51059">
    <property type="entry name" value="PARP_CATALYTIC"/>
    <property type="match status" value="1"/>
</dbReference>
<dbReference type="KEGG" id="gsh:117350865"/>
<dbReference type="Pfam" id="PF02825">
    <property type="entry name" value="WWE"/>
    <property type="match status" value="1"/>
</dbReference>
<evidence type="ECO:0000313" key="9">
    <source>
        <dbReference type="Proteomes" id="UP000515159"/>
    </source>
</evidence>
<dbReference type="InterPro" id="IPR051712">
    <property type="entry name" value="ARTD-AVP"/>
</dbReference>
<evidence type="ECO:0000256" key="5">
    <source>
        <dbReference type="PROSITE-ProRule" id="PRU00723"/>
    </source>
</evidence>
<gene>
    <name evidence="10" type="primary">LOC117350865</name>
</gene>
<dbReference type="GO" id="GO:1990404">
    <property type="term" value="F:NAD+-protein mono-ADP-ribosyltransferase activity"/>
    <property type="evidence" value="ECO:0007669"/>
    <property type="project" value="TreeGrafter"/>
</dbReference>
<evidence type="ECO:0000313" key="10">
    <source>
        <dbReference type="RefSeq" id="XP_033781435.1"/>
    </source>
</evidence>
<dbReference type="PANTHER" id="PTHR45740:SF7">
    <property type="entry name" value="PROTEIN MONO-ADP-RIBOSYLTRANSFERASE TIPARP"/>
    <property type="match status" value="1"/>
</dbReference>
<reference evidence="10" key="1">
    <citation type="submission" date="2025-08" db="UniProtKB">
        <authorList>
            <consortium name="RefSeq"/>
        </authorList>
    </citation>
    <scope>IDENTIFICATION</scope>
</reference>
<evidence type="ECO:0000256" key="3">
    <source>
        <dbReference type="ARBA" id="ARBA00023242"/>
    </source>
</evidence>
<keyword evidence="5" id="KW-0863">Zinc-finger</keyword>
<dbReference type="SUPFAM" id="SSF56399">
    <property type="entry name" value="ADP-ribosylation"/>
    <property type="match status" value="1"/>
</dbReference>
<dbReference type="PROSITE" id="PS50918">
    <property type="entry name" value="WWE"/>
    <property type="match status" value="1"/>
</dbReference>
<dbReference type="CDD" id="cd01439">
    <property type="entry name" value="TCCD_inducible_PARP_like"/>
    <property type="match status" value="1"/>
</dbReference>
<dbReference type="Gene3D" id="3.90.228.10">
    <property type="match status" value="1"/>
</dbReference>
<protein>
    <submittedName>
        <fullName evidence="10">Protein mono-ADP-ribosyltransferase TIPARP-like</fullName>
    </submittedName>
</protein>
<dbReference type="InterPro" id="IPR004170">
    <property type="entry name" value="WWE_dom"/>
</dbReference>
<dbReference type="InParanoid" id="A0A6P8PIZ4"/>
<evidence type="ECO:0000256" key="2">
    <source>
        <dbReference type="ARBA" id="ARBA00004906"/>
    </source>
</evidence>
<organism evidence="9 10">
    <name type="scientific">Geotrypetes seraphini</name>
    <name type="common">Gaboon caecilian</name>
    <name type="synonym">Caecilia seraphini</name>
    <dbReference type="NCBI Taxonomy" id="260995"/>
    <lineage>
        <taxon>Eukaryota</taxon>
        <taxon>Metazoa</taxon>
        <taxon>Chordata</taxon>
        <taxon>Craniata</taxon>
        <taxon>Vertebrata</taxon>
        <taxon>Euteleostomi</taxon>
        <taxon>Amphibia</taxon>
        <taxon>Gymnophiona</taxon>
        <taxon>Geotrypetes</taxon>
    </lineage>
</organism>
<feature type="zinc finger region" description="C3H1-type" evidence="5">
    <location>
        <begin position="139"/>
        <end position="165"/>
    </location>
</feature>
<comment type="pathway">
    <text evidence="2">Protein modification; protein ubiquitination.</text>
</comment>
<dbReference type="AlphaFoldDB" id="A0A6P8PIZ4"/>
<evidence type="ECO:0000259" key="6">
    <source>
        <dbReference type="PROSITE" id="PS50103"/>
    </source>
</evidence>
<dbReference type="InterPro" id="IPR012317">
    <property type="entry name" value="Poly(ADP-ribose)pol_cat_dom"/>
</dbReference>
<dbReference type="SMART" id="SM00678">
    <property type="entry name" value="WWE"/>
    <property type="match status" value="1"/>
</dbReference>
<keyword evidence="9" id="KW-1185">Reference proteome</keyword>
<dbReference type="Proteomes" id="UP000515159">
    <property type="component" value="Chromosome 16"/>
</dbReference>
<evidence type="ECO:0000259" key="8">
    <source>
        <dbReference type="PROSITE" id="PS51059"/>
    </source>
</evidence>
<dbReference type="GeneID" id="117350865"/>
<dbReference type="Pfam" id="PF00644">
    <property type="entry name" value="PARP"/>
    <property type="match status" value="1"/>
</dbReference>
<keyword evidence="5" id="KW-0479">Metal-binding</keyword>
<dbReference type="RefSeq" id="XP_033781435.1">
    <property type="nucleotide sequence ID" value="XM_033925544.1"/>
</dbReference>
<keyword evidence="5" id="KW-0862">Zinc</keyword>
<dbReference type="GO" id="GO:0005634">
    <property type="term" value="C:nucleus"/>
    <property type="evidence" value="ECO:0007669"/>
    <property type="project" value="UniProtKB-SubCell"/>
</dbReference>
<name>A0A6P8PIZ4_GEOSA</name>
<feature type="domain" description="PARP catalytic" evidence="8">
    <location>
        <begin position="351"/>
        <end position="558"/>
    </location>
</feature>
<dbReference type="SUPFAM" id="SSF117839">
    <property type="entry name" value="WWE domain"/>
    <property type="match status" value="1"/>
</dbReference>
<evidence type="ECO:0000259" key="7">
    <source>
        <dbReference type="PROSITE" id="PS50918"/>
    </source>
</evidence>
<comment type="similarity">
    <text evidence="4">Belongs to the ARTD/PARP family.</text>
</comment>
<proteinExistence type="inferred from homology"/>
<dbReference type="OrthoDB" id="6133115at2759"/>
<feature type="domain" description="WWE" evidence="7">
    <location>
        <begin position="231"/>
        <end position="309"/>
    </location>
</feature>